<evidence type="ECO:0000256" key="1">
    <source>
        <dbReference type="SAM" id="SignalP"/>
    </source>
</evidence>
<keyword evidence="1" id="KW-0732">Signal</keyword>
<dbReference type="InterPro" id="IPR009489">
    <property type="entry name" value="PAR1"/>
</dbReference>
<evidence type="ECO:0000313" key="2">
    <source>
        <dbReference type="EMBL" id="TVU19632.1"/>
    </source>
</evidence>
<dbReference type="AlphaFoldDB" id="A0A5J9U7G4"/>
<evidence type="ECO:0000313" key="3">
    <source>
        <dbReference type="Proteomes" id="UP000324897"/>
    </source>
</evidence>
<dbReference type="Pfam" id="PF06521">
    <property type="entry name" value="PAR1"/>
    <property type="match status" value="1"/>
</dbReference>
<dbReference type="PANTHER" id="PTHR33649">
    <property type="entry name" value="PAR1 PROTEIN"/>
    <property type="match status" value="1"/>
</dbReference>
<keyword evidence="3" id="KW-1185">Reference proteome</keyword>
<accession>A0A5J9U7G4</accession>
<comment type="caution">
    <text evidence="2">The sequence shown here is derived from an EMBL/GenBank/DDBJ whole genome shotgun (WGS) entry which is preliminary data.</text>
</comment>
<dbReference type="EMBL" id="RWGY01000029">
    <property type="protein sequence ID" value="TVU19632.1"/>
    <property type="molecule type" value="Genomic_DNA"/>
</dbReference>
<feature type="signal peptide" evidence="1">
    <location>
        <begin position="1"/>
        <end position="24"/>
    </location>
</feature>
<dbReference type="Proteomes" id="UP000324897">
    <property type="component" value="Chromosome 7"/>
</dbReference>
<dbReference type="Gramene" id="TVU19632">
    <property type="protein sequence ID" value="TVU19632"/>
    <property type="gene ID" value="EJB05_35793"/>
</dbReference>
<feature type="chain" id="PRO_5023847612" description="PAR1 protein" evidence="1">
    <location>
        <begin position="25"/>
        <end position="205"/>
    </location>
</feature>
<reference evidence="2 3" key="1">
    <citation type="journal article" date="2019" name="Sci. Rep.">
        <title>A high-quality genome of Eragrostis curvula grass provides insights into Poaceae evolution and supports new strategies to enhance forage quality.</title>
        <authorList>
            <person name="Carballo J."/>
            <person name="Santos B.A.C.M."/>
            <person name="Zappacosta D."/>
            <person name="Garbus I."/>
            <person name="Selva J.P."/>
            <person name="Gallo C.A."/>
            <person name="Diaz A."/>
            <person name="Albertini E."/>
            <person name="Caccamo M."/>
            <person name="Echenique V."/>
        </authorList>
    </citation>
    <scope>NUCLEOTIDE SEQUENCE [LARGE SCALE GENOMIC DNA]</scope>
    <source>
        <strain evidence="3">cv. Victoria</strain>
        <tissue evidence="2">Leaf</tissue>
    </source>
</reference>
<sequence>MASSVTAALAILFALSVAFQSARGNEHVCTCDAGADLVCEELPAEVCAFAVSSGGARCVLERTPEGTPRCQTSAVRVRAHAQLSGWLESDVCVRACGADRAVLGLPVVGDAAAEDVRALCSAACRDGCPNVFDLYATLAAGEGASSYGHRVSLPAFCEAQKNAAVAGNRRMMAGMSPLGAPVAAPMAAPVAVAVAAPEAAPAPCE</sequence>
<feature type="non-terminal residue" evidence="2">
    <location>
        <position position="1"/>
    </location>
</feature>
<protein>
    <recommendedName>
        <fullName evidence="4">PAR1 protein</fullName>
    </recommendedName>
</protein>
<name>A0A5J9U7G4_9POAL</name>
<dbReference type="PANTHER" id="PTHR33649:SF13">
    <property type="entry name" value="PAR1 PROTEIN"/>
    <property type="match status" value="1"/>
</dbReference>
<proteinExistence type="predicted"/>
<evidence type="ECO:0008006" key="4">
    <source>
        <dbReference type="Google" id="ProtNLM"/>
    </source>
</evidence>
<gene>
    <name evidence="2" type="ORF">EJB05_35793</name>
</gene>
<dbReference type="OrthoDB" id="772928at2759"/>
<organism evidence="2 3">
    <name type="scientific">Eragrostis curvula</name>
    <name type="common">weeping love grass</name>
    <dbReference type="NCBI Taxonomy" id="38414"/>
    <lineage>
        <taxon>Eukaryota</taxon>
        <taxon>Viridiplantae</taxon>
        <taxon>Streptophyta</taxon>
        <taxon>Embryophyta</taxon>
        <taxon>Tracheophyta</taxon>
        <taxon>Spermatophyta</taxon>
        <taxon>Magnoliopsida</taxon>
        <taxon>Liliopsida</taxon>
        <taxon>Poales</taxon>
        <taxon>Poaceae</taxon>
        <taxon>PACMAD clade</taxon>
        <taxon>Chloridoideae</taxon>
        <taxon>Eragrostideae</taxon>
        <taxon>Eragrostidinae</taxon>
        <taxon>Eragrostis</taxon>
    </lineage>
</organism>